<dbReference type="EMBL" id="CP002656">
    <property type="protein sequence ID" value="AEB95305.1"/>
    <property type="molecule type" value="Genomic_DNA"/>
</dbReference>
<dbReference type="HOGENOM" id="CLU_1329527_0_0_2"/>
<name>F4G3A7_METCR</name>
<gene>
    <name evidence="1" type="ordered locus">Mcup_1200</name>
</gene>
<reference evidence="1 2" key="1">
    <citation type="journal article" date="2011" name="J. Bacteriol.">
        <title>Complete genome sequence of Metallosphaera cuprina, a metal sulfide-oxidizing archaeon from a hot spring.</title>
        <authorList>
            <person name="Liu L.J."/>
            <person name="You X.Y."/>
            <person name="Zheng H."/>
            <person name="Wang S."/>
            <person name="Jiang C.Y."/>
            <person name="Liu S.J."/>
        </authorList>
    </citation>
    <scope>NUCLEOTIDE SEQUENCE [LARGE SCALE GENOMIC DNA]</scope>
    <source>
        <strain evidence="1 2">Ar-4</strain>
    </source>
</reference>
<dbReference type="GeneID" id="10493391"/>
<evidence type="ECO:0008006" key="3">
    <source>
        <dbReference type="Google" id="ProtNLM"/>
    </source>
</evidence>
<sequence length="215" mass="24961">MRSLRSLGEDLRPEDYANEHLRSFKGEFKFDERSVHDARVDLRKYYVIVEVTYPLHRRYELISLGKRILRRLGVVRDYDVHGCPKIERDSMLGYVSSKADNLGELPKLYGSRFVVMENLVGAYKSLASLNDFHSVRKALRRARVMADSLGFDTSTLKEIVTKMGDERDRIGKEICEGRTPRFELNLSQVKTEGVNALREILLSDHEFKHVRRLIS</sequence>
<keyword evidence="2" id="KW-1185">Reference proteome</keyword>
<dbReference type="KEGG" id="mcn:Mcup_1200"/>
<protein>
    <recommendedName>
        <fullName evidence="3">CHAD domain-containing protein</fullName>
    </recommendedName>
</protein>
<accession>F4G3A7</accession>
<evidence type="ECO:0000313" key="1">
    <source>
        <dbReference type="EMBL" id="AEB95305.1"/>
    </source>
</evidence>
<dbReference type="PATRIC" id="fig|1006006.8.peg.1196"/>
<dbReference type="RefSeq" id="WP_013737803.1">
    <property type="nucleotide sequence ID" value="NC_015435.1"/>
</dbReference>
<dbReference type="AlphaFoldDB" id="F4G3A7"/>
<dbReference type="STRING" id="1006006.Mcup_1200"/>
<dbReference type="eggNOG" id="arCOG07254">
    <property type="taxonomic scope" value="Archaea"/>
</dbReference>
<organism evidence="1 2">
    <name type="scientific">Metallosphaera cuprina (strain Ar-4)</name>
    <dbReference type="NCBI Taxonomy" id="1006006"/>
    <lineage>
        <taxon>Archaea</taxon>
        <taxon>Thermoproteota</taxon>
        <taxon>Thermoprotei</taxon>
        <taxon>Sulfolobales</taxon>
        <taxon>Sulfolobaceae</taxon>
        <taxon>Metallosphaera</taxon>
    </lineage>
</organism>
<dbReference type="OrthoDB" id="39948at2157"/>
<dbReference type="Proteomes" id="UP000007812">
    <property type="component" value="Chromosome"/>
</dbReference>
<evidence type="ECO:0000313" key="2">
    <source>
        <dbReference type="Proteomes" id="UP000007812"/>
    </source>
</evidence>
<proteinExistence type="predicted"/>